<accession>A0A074K1P0</accession>
<evidence type="ECO:0000313" key="8">
    <source>
        <dbReference type="EMBL" id="KEO55507.1"/>
    </source>
</evidence>
<comment type="caution">
    <text evidence="8">The sequence shown here is derived from an EMBL/GenBank/DDBJ whole genome shotgun (WGS) entry which is preliminary data.</text>
</comment>
<evidence type="ECO:0000256" key="1">
    <source>
        <dbReference type="ARBA" id="ARBA00004651"/>
    </source>
</evidence>
<feature type="transmembrane region" description="Helical" evidence="7">
    <location>
        <begin position="80"/>
        <end position="103"/>
    </location>
</feature>
<feature type="transmembrane region" description="Helical" evidence="7">
    <location>
        <begin position="205"/>
        <end position="227"/>
    </location>
</feature>
<feature type="transmembrane region" description="Helical" evidence="7">
    <location>
        <begin position="335"/>
        <end position="357"/>
    </location>
</feature>
<evidence type="ECO:0000313" key="9">
    <source>
        <dbReference type="Proteomes" id="UP000027471"/>
    </source>
</evidence>
<feature type="transmembrane region" description="Helical" evidence="7">
    <location>
        <begin position="109"/>
        <end position="127"/>
    </location>
</feature>
<name>A0A074K1P0_9RHOB</name>
<sequence length="359" mass="36575">MALELSMPQMLRHPHIQLRNIAPGVVLSAGVGALAVLGGHAENMLFGAQWLEPLVLAILFGAVLRTLWKPGAQFSAGMRFSAKTILEVAIVLLGASVSAQTLLAVGPELLIGIVAVVALVVPGSYLLGRALGLPARMSLLIACGNGICGNSAIAAVAPVIEADSDDVSASIAFTAVLGVAVVLGLPFLGKVLTLPAFHYGVLSGLTVYAVPQVLAAAAPMGSAAIQIGTLVKLVRVLMLGPITVVLSLLAAGLPAEGRRMRDTSDVAPPSTRKHFMPPLFILGFLAMIALRSFDAIPQVALAPMEQAASIFTVIAMAALGLGVDARAVAAAGPRVIATVTLSLVLLVVLGLGLLMLIGG</sequence>
<feature type="transmembrane region" description="Helical" evidence="7">
    <location>
        <begin position="172"/>
        <end position="193"/>
    </location>
</feature>
<dbReference type="GO" id="GO:0005886">
    <property type="term" value="C:plasma membrane"/>
    <property type="evidence" value="ECO:0007669"/>
    <property type="project" value="UniProtKB-SubCell"/>
</dbReference>
<comment type="subcellular location">
    <subcellularLocation>
        <location evidence="1">Cell membrane</location>
        <topology evidence="1">Multi-pass membrane protein</topology>
    </subcellularLocation>
</comment>
<dbReference type="EMBL" id="AUNB01000051">
    <property type="protein sequence ID" value="KEO55507.1"/>
    <property type="molecule type" value="Genomic_DNA"/>
</dbReference>
<reference evidence="8 9" key="1">
    <citation type="journal article" date="2015" name="Antonie Van Leeuwenhoek">
        <title>Thioclava indica sp. nov., isolated from surface seawater of the Indian Ocean.</title>
        <authorList>
            <person name="Liu Y."/>
            <person name="Lai Q."/>
            <person name="Du J."/>
            <person name="Xu H."/>
            <person name="Jiang L."/>
            <person name="Shao Z."/>
        </authorList>
    </citation>
    <scope>NUCLEOTIDE SEQUENCE [LARGE SCALE GENOMIC DNA]</scope>
    <source>
        <strain evidence="8 9">DT23-4</strain>
    </source>
</reference>
<dbReference type="Pfam" id="PF03601">
    <property type="entry name" value="Cons_hypoth698"/>
    <property type="match status" value="1"/>
</dbReference>
<organism evidence="8 9">
    <name type="scientific">Thioclava indica</name>
    <dbReference type="NCBI Taxonomy" id="1353528"/>
    <lineage>
        <taxon>Bacteria</taxon>
        <taxon>Pseudomonadati</taxon>
        <taxon>Pseudomonadota</taxon>
        <taxon>Alphaproteobacteria</taxon>
        <taxon>Rhodobacterales</taxon>
        <taxon>Paracoccaceae</taxon>
        <taxon>Thioclava</taxon>
    </lineage>
</organism>
<feature type="transmembrane region" description="Helical" evidence="7">
    <location>
        <begin position="139"/>
        <end position="160"/>
    </location>
</feature>
<dbReference type="RefSeq" id="WP_051697307.1">
    <property type="nucleotide sequence ID" value="NZ_AUNB01000051.1"/>
</dbReference>
<evidence type="ECO:0000256" key="5">
    <source>
        <dbReference type="ARBA" id="ARBA00022989"/>
    </source>
</evidence>
<dbReference type="Proteomes" id="UP000027471">
    <property type="component" value="Unassembled WGS sequence"/>
</dbReference>
<dbReference type="PANTHER" id="PTHR30106">
    <property type="entry name" value="INNER MEMBRANE PROTEIN YEIH-RELATED"/>
    <property type="match status" value="1"/>
</dbReference>
<gene>
    <name evidence="8" type="ORF">DT23_05930</name>
</gene>
<evidence type="ECO:0000256" key="6">
    <source>
        <dbReference type="ARBA" id="ARBA00023136"/>
    </source>
</evidence>
<feature type="transmembrane region" description="Helical" evidence="7">
    <location>
        <begin position="47"/>
        <end position="68"/>
    </location>
</feature>
<feature type="transmembrane region" description="Helical" evidence="7">
    <location>
        <begin position="21"/>
        <end position="41"/>
    </location>
</feature>
<dbReference type="eggNOG" id="COG2855">
    <property type="taxonomic scope" value="Bacteria"/>
</dbReference>
<evidence type="ECO:0000256" key="3">
    <source>
        <dbReference type="ARBA" id="ARBA00022475"/>
    </source>
</evidence>
<proteinExistence type="inferred from homology"/>
<dbReference type="AlphaFoldDB" id="A0A074K1P0"/>
<keyword evidence="6 7" id="KW-0472">Membrane</keyword>
<feature type="transmembrane region" description="Helical" evidence="7">
    <location>
        <begin position="275"/>
        <end position="293"/>
    </location>
</feature>
<evidence type="ECO:0000256" key="2">
    <source>
        <dbReference type="ARBA" id="ARBA00007977"/>
    </source>
</evidence>
<comment type="similarity">
    <text evidence="2">Belongs to the UPF0324 family.</text>
</comment>
<keyword evidence="5 7" id="KW-1133">Transmembrane helix</keyword>
<protein>
    <submittedName>
        <fullName evidence="8">Uncharacterized protein</fullName>
    </submittedName>
</protein>
<feature type="transmembrane region" description="Helical" evidence="7">
    <location>
        <begin position="233"/>
        <end position="254"/>
    </location>
</feature>
<keyword evidence="9" id="KW-1185">Reference proteome</keyword>
<evidence type="ECO:0000256" key="7">
    <source>
        <dbReference type="SAM" id="Phobius"/>
    </source>
</evidence>
<keyword evidence="4 7" id="KW-0812">Transmembrane</keyword>
<feature type="transmembrane region" description="Helical" evidence="7">
    <location>
        <begin position="299"/>
        <end position="323"/>
    </location>
</feature>
<evidence type="ECO:0000256" key="4">
    <source>
        <dbReference type="ARBA" id="ARBA00022692"/>
    </source>
</evidence>
<keyword evidence="3" id="KW-1003">Cell membrane</keyword>
<dbReference type="InterPro" id="IPR018383">
    <property type="entry name" value="UPF0324_pro"/>
</dbReference>
<dbReference type="PANTHER" id="PTHR30106:SF2">
    <property type="entry name" value="UPF0324 INNER MEMBRANE PROTEIN YEIH"/>
    <property type="match status" value="1"/>
</dbReference>